<name>T1KSX7_TETUR</name>
<dbReference type="EMBL" id="CAEY01000082">
    <property type="status" value="NOT_ANNOTATED_CDS"/>
    <property type="molecule type" value="Genomic_DNA"/>
</dbReference>
<evidence type="ECO:0000259" key="1">
    <source>
        <dbReference type="Pfam" id="PF00646"/>
    </source>
</evidence>
<evidence type="ECO:0000313" key="3">
    <source>
        <dbReference type="Proteomes" id="UP000015104"/>
    </source>
</evidence>
<dbReference type="Gene3D" id="3.80.10.10">
    <property type="entry name" value="Ribonuclease Inhibitor"/>
    <property type="match status" value="1"/>
</dbReference>
<dbReference type="InterPro" id="IPR001810">
    <property type="entry name" value="F-box_dom"/>
</dbReference>
<dbReference type="EnsemblMetazoa" id="tetur120g00010.1">
    <property type="protein sequence ID" value="tetur120g00010.1"/>
    <property type="gene ID" value="tetur120g00010"/>
</dbReference>
<accession>T1KSX7</accession>
<dbReference type="Proteomes" id="UP000015104">
    <property type="component" value="Unassembled WGS sequence"/>
</dbReference>
<dbReference type="InterPro" id="IPR036047">
    <property type="entry name" value="F-box-like_dom_sf"/>
</dbReference>
<dbReference type="EnsemblMetazoa" id="tetur20g01200.1">
    <property type="protein sequence ID" value="tetur20g01200.1"/>
    <property type="gene ID" value="tetur20g01200"/>
</dbReference>
<keyword evidence="3" id="KW-1185">Reference proteome</keyword>
<dbReference type="InterPro" id="IPR032675">
    <property type="entry name" value="LRR_dom_sf"/>
</dbReference>
<dbReference type="SUPFAM" id="SSF52047">
    <property type="entry name" value="RNI-like"/>
    <property type="match status" value="1"/>
</dbReference>
<dbReference type="HOGENOM" id="CLU_029073_0_0_1"/>
<protein>
    <recommendedName>
        <fullName evidence="1">F-box domain-containing protein</fullName>
    </recommendedName>
</protein>
<dbReference type="Pfam" id="PF00646">
    <property type="entry name" value="F-box"/>
    <property type="match status" value="1"/>
</dbReference>
<evidence type="ECO:0000313" key="2">
    <source>
        <dbReference type="EnsemblMetazoa" id="tetur20g01200.1"/>
    </source>
</evidence>
<dbReference type="OMA" id="SHEKICY"/>
<proteinExistence type="predicted"/>
<gene>
    <name evidence="2" type="primary">107366955</name>
</gene>
<organism evidence="2 3">
    <name type="scientific">Tetranychus urticae</name>
    <name type="common">Two-spotted spider mite</name>
    <dbReference type="NCBI Taxonomy" id="32264"/>
    <lineage>
        <taxon>Eukaryota</taxon>
        <taxon>Metazoa</taxon>
        <taxon>Ecdysozoa</taxon>
        <taxon>Arthropoda</taxon>
        <taxon>Chelicerata</taxon>
        <taxon>Arachnida</taxon>
        <taxon>Acari</taxon>
        <taxon>Acariformes</taxon>
        <taxon>Trombidiformes</taxon>
        <taxon>Prostigmata</taxon>
        <taxon>Eleutherengona</taxon>
        <taxon>Raphignathae</taxon>
        <taxon>Tetranychoidea</taxon>
        <taxon>Tetranychidae</taxon>
        <taxon>Tetranychus</taxon>
    </lineage>
</organism>
<reference evidence="2" key="2">
    <citation type="submission" date="2015-06" db="UniProtKB">
        <authorList>
            <consortium name="EnsemblMetazoa"/>
        </authorList>
    </citation>
    <scope>IDENTIFICATION</scope>
</reference>
<dbReference type="AlphaFoldDB" id="T1KSX7"/>
<feature type="domain" description="F-box" evidence="1">
    <location>
        <begin position="3"/>
        <end position="43"/>
    </location>
</feature>
<reference evidence="3" key="1">
    <citation type="submission" date="2011-08" db="EMBL/GenBank/DDBJ databases">
        <authorList>
            <person name="Rombauts S."/>
        </authorList>
    </citation>
    <scope>NUCLEOTIDE SEQUENCE</scope>
    <source>
        <strain evidence="3">London</strain>
    </source>
</reference>
<dbReference type="KEGG" id="tut:107370635"/>
<dbReference type="SUPFAM" id="SSF81383">
    <property type="entry name" value="F-box domain"/>
    <property type="match status" value="1"/>
</dbReference>
<dbReference type="EMBL" id="CAEY01000513">
    <property type="status" value="NOT_ANNOTATED_CDS"/>
    <property type="molecule type" value="Genomic_DNA"/>
</dbReference>
<sequence length="386" mass="45649">MFIDDLPDDCLLAIFCLINTIDDLLIFVEVCPRWSRLVCQRLRKVKYLSDGYPDRAIYPKNTIFYNQTNFLYKIQLSKFLPNLRILDIPVLIFDRSYGKRFDLEKLNSTKGLIYLLDGHKLSYIDKCFEMVSSPRLAHYFLNSHYGSKLKQLHLTNCNLEAFSSCAKYLPNLLRLHLEDQEFWLDDVSRYKGPILEKVEIFECSVTSFEDSNPYPGFDMADYLPSLKSAFHYVDRSSVFVNQEIKNYYMEDLVLQNMYACSPNWNTIKGILRKYPNLKHLAIRSNIESIIEDAHIPEIIRMLPQITIIDVRNSKKITDKTIRFIDEHNKRNKPISFYYKTEQRLEIDWPQFSAERKKICQGLDFMKNCFLKPFDHLPCLMDPLDDK</sequence>